<comment type="caution">
    <text evidence="2">The sequence shown here is derived from an EMBL/GenBank/DDBJ whole genome shotgun (WGS) entry which is preliminary data.</text>
</comment>
<dbReference type="PANTHER" id="PTHR41771">
    <property type="entry name" value="MEMBRANE PROTEIN-RELATED"/>
    <property type="match status" value="1"/>
</dbReference>
<evidence type="ECO:0008006" key="3">
    <source>
        <dbReference type="Google" id="ProtNLM"/>
    </source>
</evidence>
<sequence length="193" mass="20006">MLTAAIIFIVAGINRKGAAAFTGGMSGVAASCVMAFVFTHLFRINGATMPYSQALLYSGYSSLNLADIYIGAVFLAASGALMDLAMDVAAGMAEVLKANPEIGRRKLILSGLSIGRSVVGTMTTTLLLAYSGGYLTLMMAFTAQGVGLEDFINNPYVATELVKTIIGSFGLVLVAPLTALAGGFILRPSCRTD</sequence>
<proteinExistence type="predicted"/>
<keyword evidence="1" id="KW-0812">Transmembrane</keyword>
<evidence type="ECO:0000313" key="2">
    <source>
        <dbReference type="EMBL" id="MPN05148.1"/>
    </source>
</evidence>
<dbReference type="EMBL" id="VSSQ01051063">
    <property type="protein sequence ID" value="MPN05148.1"/>
    <property type="molecule type" value="Genomic_DNA"/>
</dbReference>
<name>A0A645ESZ9_9ZZZZ</name>
<protein>
    <recommendedName>
        <fullName evidence="3">YibE/F-like protein</fullName>
    </recommendedName>
</protein>
<feature type="transmembrane region" description="Helical" evidence="1">
    <location>
        <begin position="165"/>
        <end position="186"/>
    </location>
</feature>
<reference evidence="2" key="1">
    <citation type="submission" date="2019-08" db="EMBL/GenBank/DDBJ databases">
        <authorList>
            <person name="Kucharzyk K."/>
            <person name="Murdoch R.W."/>
            <person name="Higgins S."/>
            <person name="Loffler F."/>
        </authorList>
    </citation>
    <scope>NUCLEOTIDE SEQUENCE</scope>
</reference>
<dbReference type="PANTHER" id="PTHR41771:SF1">
    <property type="entry name" value="MEMBRANE PROTEIN"/>
    <property type="match status" value="1"/>
</dbReference>
<keyword evidence="1" id="KW-1133">Transmembrane helix</keyword>
<dbReference type="Pfam" id="PF07907">
    <property type="entry name" value="YibE_F"/>
    <property type="match status" value="1"/>
</dbReference>
<gene>
    <name evidence="2" type="ORF">SDC9_152398</name>
</gene>
<dbReference type="AlphaFoldDB" id="A0A645ESZ9"/>
<accession>A0A645ESZ9</accession>
<evidence type="ECO:0000256" key="1">
    <source>
        <dbReference type="SAM" id="Phobius"/>
    </source>
</evidence>
<organism evidence="2">
    <name type="scientific">bioreactor metagenome</name>
    <dbReference type="NCBI Taxonomy" id="1076179"/>
    <lineage>
        <taxon>unclassified sequences</taxon>
        <taxon>metagenomes</taxon>
        <taxon>ecological metagenomes</taxon>
    </lineage>
</organism>
<dbReference type="InterPro" id="IPR012507">
    <property type="entry name" value="YibE_F"/>
</dbReference>
<keyword evidence="1" id="KW-0472">Membrane</keyword>